<comment type="caution">
    <text evidence="2">The sequence shown here is derived from an EMBL/GenBank/DDBJ whole genome shotgun (WGS) entry which is preliminary data.</text>
</comment>
<feature type="transmembrane region" description="Helical" evidence="1">
    <location>
        <begin position="155"/>
        <end position="175"/>
    </location>
</feature>
<dbReference type="InterPro" id="IPR022127">
    <property type="entry name" value="STIMATE/YPL162C"/>
</dbReference>
<name>A0A1D1UUZ3_RAMVA</name>
<keyword evidence="1" id="KW-0472">Membrane</keyword>
<evidence type="ECO:0000313" key="3">
    <source>
        <dbReference type="Proteomes" id="UP000186922"/>
    </source>
</evidence>
<keyword evidence="3" id="KW-1185">Reference proteome</keyword>
<dbReference type="GO" id="GO:0016020">
    <property type="term" value="C:membrane"/>
    <property type="evidence" value="ECO:0007669"/>
    <property type="project" value="TreeGrafter"/>
</dbReference>
<evidence type="ECO:0000313" key="2">
    <source>
        <dbReference type="EMBL" id="GAU93479.1"/>
    </source>
</evidence>
<protein>
    <submittedName>
        <fullName evidence="2">Uncharacterized protein</fullName>
    </submittedName>
</protein>
<accession>A0A1D1UUZ3</accession>
<evidence type="ECO:0000256" key="1">
    <source>
        <dbReference type="SAM" id="Phobius"/>
    </source>
</evidence>
<dbReference type="OrthoDB" id="431202at2759"/>
<reference evidence="2 3" key="1">
    <citation type="journal article" date="2016" name="Nat. Commun.">
        <title>Extremotolerant tardigrade genome and improved radiotolerance of human cultured cells by tardigrade-unique protein.</title>
        <authorList>
            <person name="Hashimoto T."/>
            <person name="Horikawa D.D."/>
            <person name="Saito Y."/>
            <person name="Kuwahara H."/>
            <person name="Kozuka-Hata H."/>
            <person name="Shin-I T."/>
            <person name="Minakuchi Y."/>
            <person name="Ohishi K."/>
            <person name="Motoyama A."/>
            <person name="Aizu T."/>
            <person name="Enomoto A."/>
            <person name="Kondo K."/>
            <person name="Tanaka S."/>
            <person name="Hara Y."/>
            <person name="Koshikawa S."/>
            <person name="Sagara H."/>
            <person name="Miura T."/>
            <person name="Yokobori S."/>
            <person name="Miyagawa K."/>
            <person name="Suzuki Y."/>
            <person name="Kubo T."/>
            <person name="Oyama M."/>
            <person name="Kohara Y."/>
            <person name="Fujiyama A."/>
            <person name="Arakawa K."/>
            <person name="Katayama T."/>
            <person name="Toyoda A."/>
            <person name="Kunieda T."/>
        </authorList>
    </citation>
    <scope>NUCLEOTIDE SEQUENCE [LARGE SCALE GENOMIC DNA]</scope>
    <source>
        <strain evidence="2 3">YOKOZUNA-1</strain>
    </source>
</reference>
<feature type="transmembrane region" description="Helical" evidence="1">
    <location>
        <begin position="35"/>
        <end position="55"/>
    </location>
</feature>
<feature type="transmembrane region" description="Helical" evidence="1">
    <location>
        <begin position="195"/>
        <end position="214"/>
    </location>
</feature>
<dbReference type="EMBL" id="BDGG01000002">
    <property type="protein sequence ID" value="GAU93479.1"/>
    <property type="molecule type" value="Genomic_DNA"/>
</dbReference>
<dbReference type="AlphaFoldDB" id="A0A1D1UUZ3"/>
<dbReference type="PANTHER" id="PTHR31735">
    <property type="entry name" value="VACUOLAR MEMBRANE PROTEIN YPL162C"/>
    <property type="match status" value="1"/>
</dbReference>
<dbReference type="STRING" id="947166.A0A1D1UUZ3"/>
<dbReference type="Pfam" id="PF12400">
    <property type="entry name" value="STIMATE"/>
    <property type="match status" value="1"/>
</dbReference>
<dbReference type="PANTHER" id="PTHR31735:SF1">
    <property type="entry name" value="VACUOLAR MEMBRANE PROTEIN YPL162C"/>
    <property type="match status" value="1"/>
</dbReference>
<gene>
    <name evidence="2" type="primary">RvY_05414-1</name>
    <name evidence="2" type="synonym">RvY_05414.1</name>
    <name evidence="2" type="ORF">RvY_05414</name>
</gene>
<organism evidence="2 3">
    <name type="scientific">Ramazzottius varieornatus</name>
    <name type="common">Water bear</name>
    <name type="synonym">Tardigrade</name>
    <dbReference type="NCBI Taxonomy" id="947166"/>
    <lineage>
        <taxon>Eukaryota</taxon>
        <taxon>Metazoa</taxon>
        <taxon>Ecdysozoa</taxon>
        <taxon>Tardigrada</taxon>
        <taxon>Eutardigrada</taxon>
        <taxon>Parachela</taxon>
        <taxon>Hypsibioidea</taxon>
        <taxon>Ramazzottiidae</taxon>
        <taxon>Ramazzottius</taxon>
    </lineage>
</organism>
<sequence>MDIEDDPLDSNSSLAPLTPADTHCNPGALTDTFGFLIQLSLGAVAFAFLIIKRYCERRETRRPWLIWSFDTSKQVIASFVTHFGNILISEYGGKDPCSWYFINFMVDSTAGLVIIFLGLGFSNYIIVRFGWTFLQSGVYGSATLWSRIKSWVGQVFVYCLVSTVEKCITASLMVALWKPMQNLVILPHVNPKLEVLVVLLIIPFCVNVIVFWIIDNLLMRQGKKLEAISSDAIITTGAQPNLTYVSDHFNDSDRDDIEPLFPVNRHVGGASTSQHIDYPVI</sequence>
<dbReference type="Proteomes" id="UP000186922">
    <property type="component" value="Unassembled WGS sequence"/>
</dbReference>
<proteinExistence type="predicted"/>
<keyword evidence="1" id="KW-0812">Transmembrane</keyword>
<keyword evidence="1" id="KW-1133">Transmembrane helix</keyword>